<dbReference type="PROSITE" id="PS50110">
    <property type="entry name" value="RESPONSE_REGULATORY"/>
    <property type="match status" value="1"/>
</dbReference>
<reference evidence="3 4" key="1">
    <citation type="submission" date="2016-10" db="EMBL/GenBank/DDBJ databases">
        <title>Flavobacterium gilvum sp. nov., isolated from stream water.</title>
        <authorList>
            <person name="Shin S.-K."/>
            <person name="Cho Y.-J."/>
            <person name="Yi H."/>
        </authorList>
    </citation>
    <scope>NUCLEOTIDE SEQUENCE [LARGE SCALE GENOMIC DNA]</scope>
    <source>
        <strain evidence="3 4">EM1308</strain>
    </source>
</reference>
<dbReference type="SUPFAM" id="SSF52172">
    <property type="entry name" value="CheY-like"/>
    <property type="match status" value="1"/>
</dbReference>
<dbReference type="KEGG" id="fgl:EM308_14420"/>
<evidence type="ECO:0000256" key="1">
    <source>
        <dbReference type="PROSITE-ProRule" id="PRU00169"/>
    </source>
</evidence>
<gene>
    <name evidence="3" type="ORF">EM308_14420</name>
</gene>
<feature type="domain" description="Response regulatory" evidence="2">
    <location>
        <begin position="7"/>
        <end position="139"/>
    </location>
</feature>
<keyword evidence="1" id="KW-0597">Phosphoprotein</keyword>
<dbReference type="PANTHER" id="PTHR44520">
    <property type="entry name" value="RESPONSE REGULATOR RCP1-RELATED"/>
    <property type="match status" value="1"/>
</dbReference>
<dbReference type="RefSeq" id="WP_035641392.1">
    <property type="nucleotide sequence ID" value="NZ_CP017479.1"/>
</dbReference>
<dbReference type="Proteomes" id="UP000175968">
    <property type="component" value="Chromosome"/>
</dbReference>
<dbReference type="AlphaFoldDB" id="A0AAC9N780"/>
<proteinExistence type="predicted"/>
<organism evidence="3 4">
    <name type="scientific">Flavobacterium gilvum</name>
    <dbReference type="NCBI Taxonomy" id="1492737"/>
    <lineage>
        <taxon>Bacteria</taxon>
        <taxon>Pseudomonadati</taxon>
        <taxon>Bacteroidota</taxon>
        <taxon>Flavobacteriia</taxon>
        <taxon>Flavobacteriales</taxon>
        <taxon>Flavobacteriaceae</taxon>
        <taxon>Flavobacterium</taxon>
    </lineage>
</organism>
<name>A0AAC9N780_9FLAO</name>
<keyword evidence="4" id="KW-1185">Reference proteome</keyword>
<evidence type="ECO:0000313" key="4">
    <source>
        <dbReference type="Proteomes" id="UP000175968"/>
    </source>
</evidence>
<dbReference type="Pfam" id="PF00072">
    <property type="entry name" value="Response_reg"/>
    <property type="match status" value="1"/>
</dbReference>
<dbReference type="InterPro" id="IPR001789">
    <property type="entry name" value="Sig_transdc_resp-reg_receiver"/>
</dbReference>
<accession>A0AAC9N780</accession>
<evidence type="ECO:0000313" key="3">
    <source>
        <dbReference type="EMBL" id="AOW10589.1"/>
    </source>
</evidence>
<dbReference type="InterPro" id="IPR011006">
    <property type="entry name" value="CheY-like_superfamily"/>
</dbReference>
<dbReference type="PANTHER" id="PTHR44520:SF2">
    <property type="entry name" value="RESPONSE REGULATOR RCP1"/>
    <property type="match status" value="1"/>
</dbReference>
<sequence length="139" mass="15876">MENRLNCVLLVDDDFPTSFINKKIIQKADIAESIQVVLNGKEAIDYLCSQGKFESKGDKYPQPQLILLDINMPVMDGWEFMKTFKSLDIKNKEEIVIVMLSSSGNPDDKIKCALINEISDFKQKPLSREILLDIIANYF</sequence>
<dbReference type="InterPro" id="IPR052893">
    <property type="entry name" value="TCS_response_regulator"/>
</dbReference>
<dbReference type="GO" id="GO:0000160">
    <property type="term" value="P:phosphorelay signal transduction system"/>
    <property type="evidence" value="ECO:0007669"/>
    <property type="project" value="InterPro"/>
</dbReference>
<feature type="modified residue" description="4-aspartylphosphate" evidence="1">
    <location>
        <position position="69"/>
    </location>
</feature>
<dbReference type="SMART" id="SM00448">
    <property type="entry name" value="REC"/>
    <property type="match status" value="1"/>
</dbReference>
<protein>
    <recommendedName>
        <fullName evidence="2">Response regulatory domain-containing protein</fullName>
    </recommendedName>
</protein>
<dbReference type="Gene3D" id="3.40.50.2300">
    <property type="match status" value="1"/>
</dbReference>
<evidence type="ECO:0000259" key="2">
    <source>
        <dbReference type="PROSITE" id="PS50110"/>
    </source>
</evidence>
<dbReference type="EMBL" id="CP017479">
    <property type="protein sequence ID" value="AOW10589.1"/>
    <property type="molecule type" value="Genomic_DNA"/>
</dbReference>